<evidence type="ECO:0000256" key="1">
    <source>
        <dbReference type="ARBA" id="ARBA00005869"/>
    </source>
</evidence>
<comment type="function">
    <text evidence="5">Converts proline to delta-1-pyrroline-5-carboxylate.</text>
</comment>
<evidence type="ECO:0000313" key="7">
    <source>
        <dbReference type="EMBL" id="KAI3918896.1"/>
    </source>
</evidence>
<organism evidence="7 8">
    <name type="scientific">Papaver atlanticum</name>
    <dbReference type="NCBI Taxonomy" id="357466"/>
    <lineage>
        <taxon>Eukaryota</taxon>
        <taxon>Viridiplantae</taxon>
        <taxon>Streptophyta</taxon>
        <taxon>Embryophyta</taxon>
        <taxon>Tracheophyta</taxon>
        <taxon>Spermatophyta</taxon>
        <taxon>Magnoliopsida</taxon>
        <taxon>Ranunculales</taxon>
        <taxon>Papaveraceae</taxon>
        <taxon>Papaveroideae</taxon>
        <taxon>Papaver</taxon>
    </lineage>
</organism>
<evidence type="ECO:0000256" key="4">
    <source>
        <dbReference type="ARBA" id="ARBA00023062"/>
    </source>
</evidence>
<reference evidence="7" key="1">
    <citation type="submission" date="2022-04" db="EMBL/GenBank/DDBJ databases">
        <title>A functionally conserved STORR gene fusion in Papaver species that diverged 16.8 million years ago.</title>
        <authorList>
            <person name="Catania T."/>
        </authorList>
    </citation>
    <scope>NUCLEOTIDE SEQUENCE</scope>
    <source>
        <strain evidence="7">S-188037</strain>
    </source>
</reference>
<comment type="cofactor">
    <cofactor evidence="5">
        <name>FAD</name>
        <dbReference type="ChEBI" id="CHEBI:57692"/>
    </cofactor>
</comment>
<dbReference type="InterPro" id="IPR002872">
    <property type="entry name" value="Proline_DH_dom"/>
</dbReference>
<evidence type="ECO:0000313" key="8">
    <source>
        <dbReference type="Proteomes" id="UP001202328"/>
    </source>
</evidence>
<keyword evidence="5" id="KW-0274">FAD</keyword>
<dbReference type="InterPro" id="IPR029041">
    <property type="entry name" value="FAD-linked_oxidoreductase-like"/>
</dbReference>
<keyword evidence="8" id="KW-1185">Reference proteome</keyword>
<comment type="catalytic activity">
    <reaction evidence="5">
        <text>L-proline + a quinone = (S)-1-pyrroline-5-carboxylate + a quinol + H(+)</text>
        <dbReference type="Rhea" id="RHEA:23784"/>
        <dbReference type="ChEBI" id="CHEBI:15378"/>
        <dbReference type="ChEBI" id="CHEBI:17388"/>
        <dbReference type="ChEBI" id="CHEBI:24646"/>
        <dbReference type="ChEBI" id="CHEBI:60039"/>
        <dbReference type="ChEBI" id="CHEBI:132124"/>
        <dbReference type="EC" id="1.5.5.2"/>
    </reaction>
</comment>
<evidence type="ECO:0000259" key="6">
    <source>
        <dbReference type="Pfam" id="PF01619"/>
    </source>
</evidence>
<name>A0AAD4SRZ5_9MAGN</name>
<dbReference type="GO" id="GO:0005739">
    <property type="term" value="C:mitochondrion"/>
    <property type="evidence" value="ECO:0007669"/>
    <property type="project" value="TreeGrafter"/>
</dbReference>
<dbReference type="AlphaFoldDB" id="A0AAD4SRZ5"/>
<comment type="similarity">
    <text evidence="1 5">Belongs to the proline oxidase family.</text>
</comment>
<dbReference type="EC" id="1.5.5.2" evidence="2 5"/>
<dbReference type="GO" id="GO:0010133">
    <property type="term" value="P:L-proline catabolic process to L-glutamate"/>
    <property type="evidence" value="ECO:0007669"/>
    <property type="project" value="TreeGrafter"/>
</dbReference>
<proteinExistence type="inferred from homology"/>
<keyword evidence="4 5" id="KW-0642">Proline metabolism</keyword>
<dbReference type="PANTHER" id="PTHR13914">
    <property type="entry name" value="PROLINE OXIDASE"/>
    <property type="match status" value="1"/>
</dbReference>
<dbReference type="SUPFAM" id="SSF51730">
    <property type="entry name" value="FAD-linked oxidoreductase"/>
    <property type="match status" value="1"/>
</dbReference>
<dbReference type="EMBL" id="JAJJMB010008951">
    <property type="protein sequence ID" value="KAI3918896.1"/>
    <property type="molecule type" value="Genomic_DNA"/>
</dbReference>
<comment type="caution">
    <text evidence="7">The sequence shown here is derived from an EMBL/GenBank/DDBJ whole genome shotgun (WGS) entry which is preliminary data.</text>
</comment>
<dbReference type="InterPro" id="IPR015659">
    <property type="entry name" value="Proline_oxidase"/>
</dbReference>
<keyword evidence="3 5" id="KW-0560">Oxidoreductase</keyword>
<dbReference type="GO" id="GO:0004657">
    <property type="term" value="F:proline dehydrogenase activity"/>
    <property type="evidence" value="ECO:0007669"/>
    <property type="project" value="UniProtKB-EC"/>
</dbReference>
<accession>A0AAD4SRZ5</accession>
<dbReference type="Pfam" id="PF01619">
    <property type="entry name" value="Pro_dh"/>
    <property type="match status" value="1"/>
</dbReference>
<gene>
    <name evidence="7" type="ORF">MKW98_017344</name>
</gene>
<evidence type="ECO:0000256" key="5">
    <source>
        <dbReference type="RuleBase" id="RU364054"/>
    </source>
</evidence>
<evidence type="ECO:0000256" key="2">
    <source>
        <dbReference type="ARBA" id="ARBA00012695"/>
    </source>
</evidence>
<dbReference type="PANTHER" id="PTHR13914:SF0">
    <property type="entry name" value="PROLINE DEHYDROGENASE 1, MITOCHONDRIAL"/>
    <property type="match status" value="1"/>
</dbReference>
<dbReference type="GO" id="GO:0071949">
    <property type="term" value="F:FAD binding"/>
    <property type="evidence" value="ECO:0007669"/>
    <property type="project" value="TreeGrafter"/>
</dbReference>
<dbReference type="Proteomes" id="UP001202328">
    <property type="component" value="Unassembled WGS sequence"/>
</dbReference>
<evidence type="ECO:0000256" key="3">
    <source>
        <dbReference type="ARBA" id="ARBA00023002"/>
    </source>
</evidence>
<keyword evidence="5" id="KW-0285">Flavoprotein</keyword>
<dbReference type="Gene3D" id="3.20.20.220">
    <property type="match status" value="1"/>
</dbReference>
<sequence>MAIRNTQKLLGRFNKSINTSAVAITNSTASSSSSSSVPNIHEKKSVAAESCSSKTGKKRNESILDLENGEKLFSSIKTSYLMKSLMNQYLVSYDPIVDIGIWVMKSRLMETMVFKSLILGVVKRTFYDHFCAGENLNEASKTLESLWNVGLKGIMDYGLEDANDNFSCDRNLSEFLKTIESTKFLPPSSVSSACVKITAICPISLLKRVSDLLRWEHEDSSFHLPWKIDTFPMLSESSPFYHTLTKPNHLTSIEEHDLEQAHERLLQLSEKCLEMNLPLLVDAEYSSVQPAIDYLTYSSMIKINRHEIPIVYGTIQAYLKDSKERLLLATEAAEKMGVKVGYKLVRGAYLSSELQLASSLGCSSPIHNTIQDTHECYNECASIMLEKVANGTGAIVLATHNLNSGRVATAKAQELGLGKSNPKLQFAQLKGMADGLSFALKNAGFQVSKYLPYGPVDMVIPYLLRRAEENRGMLSTSTIDRELMKHEVLRRFKASIRSPK</sequence>
<feature type="domain" description="Proline dehydrogenase" evidence="6">
    <location>
        <begin position="140"/>
        <end position="476"/>
    </location>
</feature>
<protein>
    <recommendedName>
        <fullName evidence="2 5">Proline dehydrogenase</fullName>
        <ecNumber evidence="2 5">1.5.5.2</ecNumber>
    </recommendedName>
</protein>